<gene>
    <name evidence="1" type="ORF">F383_07954</name>
</gene>
<reference evidence="2" key="1">
    <citation type="submission" date="2014-09" db="EMBL/GenBank/DDBJ databases">
        <authorList>
            <person name="Mudge J."/>
            <person name="Ramaraj T."/>
            <person name="Lindquist I.E."/>
            <person name="Bharti A.K."/>
            <person name="Sundararajan A."/>
            <person name="Cameron C.T."/>
            <person name="Woodward J.E."/>
            <person name="May G.D."/>
            <person name="Brubaker C."/>
            <person name="Broadhvest J."/>
            <person name="Wilkins T.A."/>
        </authorList>
    </citation>
    <scope>NUCLEOTIDE SEQUENCE</scope>
    <source>
        <strain evidence="2">cv. AKA8401</strain>
    </source>
</reference>
<name>A0A0B0PM86_GOSAR</name>
<evidence type="ECO:0000313" key="1">
    <source>
        <dbReference type="EMBL" id="KHG24521.1"/>
    </source>
</evidence>
<keyword evidence="2" id="KW-1185">Reference proteome</keyword>
<dbReference type="EMBL" id="KN429079">
    <property type="protein sequence ID" value="KHG24521.1"/>
    <property type="molecule type" value="Genomic_DNA"/>
</dbReference>
<dbReference type="Proteomes" id="UP000032142">
    <property type="component" value="Unassembled WGS sequence"/>
</dbReference>
<accession>A0A0B0PM86</accession>
<protein>
    <submittedName>
        <fullName evidence="1">Uncharacterized protein</fullName>
    </submittedName>
</protein>
<evidence type="ECO:0000313" key="2">
    <source>
        <dbReference type="Proteomes" id="UP000032142"/>
    </source>
</evidence>
<sequence>MYQIIGRMCSTKCRLLCIPDRLAIYVALMYKLSMYPNYIPNVFNR</sequence>
<organism evidence="1 2">
    <name type="scientific">Gossypium arboreum</name>
    <name type="common">Tree cotton</name>
    <name type="synonym">Gossypium nanking</name>
    <dbReference type="NCBI Taxonomy" id="29729"/>
    <lineage>
        <taxon>Eukaryota</taxon>
        <taxon>Viridiplantae</taxon>
        <taxon>Streptophyta</taxon>
        <taxon>Embryophyta</taxon>
        <taxon>Tracheophyta</taxon>
        <taxon>Spermatophyta</taxon>
        <taxon>Magnoliopsida</taxon>
        <taxon>eudicotyledons</taxon>
        <taxon>Gunneridae</taxon>
        <taxon>Pentapetalae</taxon>
        <taxon>rosids</taxon>
        <taxon>malvids</taxon>
        <taxon>Malvales</taxon>
        <taxon>Malvaceae</taxon>
        <taxon>Malvoideae</taxon>
        <taxon>Gossypium</taxon>
    </lineage>
</organism>
<proteinExistence type="predicted"/>
<dbReference type="AlphaFoldDB" id="A0A0B0PM86"/>